<dbReference type="InterPro" id="IPR027413">
    <property type="entry name" value="GROEL-like_equatorial_sf"/>
</dbReference>
<dbReference type="PANTHER" id="PTHR45633">
    <property type="entry name" value="60 KDA HEAT SHOCK PROTEIN, MITOCHONDRIAL"/>
    <property type="match status" value="1"/>
</dbReference>
<dbReference type="OrthoDB" id="9766614at2"/>
<dbReference type="Pfam" id="PF00118">
    <property type="entry name" value="Cpn60_TCP1"/>
    <property type="match status" value="1"/>
</dbReference>
<dbReference type="Gene3D" id="3.30.260.10">
    <property type="entry name" value="TCP-1-like chaperonin intermediate domain"/>
    <property type="match status" value="1"/>
</dbReference>
<dbReference type="SUPFAM" id="SSF48592">
    <property type="entry name" value="GroEL equatorial domain-like"/>
    <property type="match status" value="1"/>
</dbReference>
<sequence length="564" mass="59340">MAKDLRFGSDARDLLRTGVDKLAEAVKSTLGPKGRNVIIEKITGSPEVTNDGVTIARDIHLRDQFENMGAQLVKEAAIKTNDVVGDGTTTATVLAQAIIHEGMDAIAKGGNPVLVKRGIDLAVGRLVEYLHTVAHPVSTEADFARVATISANNDEAVGAVIAKALHTVGDGGIVTVEESAQIGMSVDFVEGFEFDNGYLSPYLVTNPGRLEAVLDDPYILLCAEKVSKVQQLMPVLDRIMRGGVRPLVLIAENVEGAALSMLVHNHTNGTFTSVAVRAPGFGDRRLAKLEDIAAVVGGQVLSRQSGFTMETMTLEQLGRARQVRVTENTTTIVDGAGSAAAIEFRVGQLRAELERAQHGVDEDSLNERIGALTGRVAVIRVGAATPAELKELQHRVEDALSATRAAMAEGIVAGGGAAFLHAERVLEGLELDGDYAIGADIVRRALAEPAALIAGNAGYPAGDIVARTRELGVDDGFDALHDRYGNMIELGIIDPLRVARSALQNGASVAGLLLTTNSLIAEEQTPWGGSPALMTEFGELDEGLRQPSPDPSTPQSLGMGPSVG</sequence>
<dbReference type="EMBL" id="MASW01000002">
    <property type="protein sequence ID" value="PXY28011.1"/>
    <property type="molecule type" value="Genomic_DNA"/>
</dbReference>
<keyword evidence="7" id="KW-1185">Reference proteome</keyword>
<dbReference type="NCBIfam" id="TIGR02348">
    <property type="entry name" value="GroEL"/>
    <property type="match status" value="1"/>
</dbReference>
<name>A0A2V4B158_9PSEU</name>
<dbReference type="Gene3D" id="1.10.560.10">
    <property type="entry name" value="GroEL-like equatorial domain"/>
    <property type="match status" value="1"/>
</dbReference>
<evidence type="ECO:0000256" key="4">
    <source>
        <dbReference type="RuleBase" id="RU000419"/>
    </source>
</evidence>
<dbReference type="AlphaFoldDB" id="A0A2V4B158"/>
<evidence type="ECO:0000313" key="7">
    <source>
        <dbReference type="Proteomes" id="UP000249915"/>
    </source>
</evidence>
<dbReference type="NCBIfam" id="NF009488">
    <property type="entry name" value="PRK12850.1"/>
    <property type="match status" value="1"/>
</dbReference>
<dbReference type="NCBIfam" id="NF000592">
    <property type="entry name" value="PRK00013.1"/>
    <property type="match status" value="1"/>
</dbReference>
<dbReference type="SUPFAM" id="SSF54849">
    <property type="entry name" value="GroEL-intermediate domain like"/>
    <property type="match status" value="1"/>
</dbReference>
<dbReference type="FunFam" id="3.50.7.10:FF:000001">
    <property type="entry name" value="60 kDa chaperonin"/>
    <property type="match status" value="1"/>
</dbReference>
<dbReference type="InterPro" id="IPR002423">
    <property type="entry name" value="Cpn60/GroEL/TCP-1"/>
</dbReference>
<dbReference type="NCBIfam" id="NF009489">
    <property type="entry name" value="PRK12851.1"/>
    <property type="match status" value="1"/>
</dbReference>
<organism evidence="6 7">
    <name type="scientific">Prauserella muralis</name>
    <dbReference type="NCBI Taxonomy" id="588067"/>
    <lineage>
        <taxon>Bacteria</taxon>
        <taxon>Bacillati</taxon>
        <taxon>Actinomycetota</taxon>
        <taxon>Actinomycetes</taxon>
        <taxon>Pseudonocardiales</taxon>
        <taxon>Pseudonocardiaceae</taxon>
        <taxon>Prauserella</taxon>
    </lineage>
</organism>
<gene>
    <name evidence="6" type="ORF">BAY60_16840</name>
</gene>
<evidence type="ECO:0000256" key="1">
    <source>
        <dbReference type="ARBA" id="ARBA00006607"/>
    </source>
</evidence>
<dbReference type="Proteomes" id="UP000249915">
    <property type="component" value="Unassembled WGS sequence"/>
</dbReference>
<dbReference type="NCBIfam" id="NF009487">
    <property type="entry name" value="PRK12849.1"/>
    <property type="match status" value="1"/>
</dbReference>
<evidence type="ECO:0000256" key="5">
    <source>
        <dbReference type="SAM" id="MobiDB-lite"/>
    </source>
</evidence>
<dbReference type="GO" id="GO:0005524">
    <property type="term" value="F:ATP binding"/>
    <property type="evidence" value="ECO:0007669"/>
    <property type="project" value="InterPro"/>
</dbReference>
<dbReference type="GO" id="GO:0140662">
    <property type="term" value="F:ATP-dependent protein folding chaperone"/>
    <property type="evidence" value="ECO:0007669"/>
    <property type="project" value="InterPro"/>
</dbReference>
<protein>
    <recommendedName>
        <fullName evidence="4">60 kDa chaperonin</fullName>
    </recommendedName>
</protein>
<feature type="region of interest" description="Disordered" evidence="5">
    <location>
        <begin position="537"/>
        <end position="564"/>
    </location>
</feature>
<dbReference type="InterPro" id="IPR027410">
    <property type="entry name" value="TCP-1-like_intermed_sf"/>
</dbReference>
<dbReference type="SUPFAM" id="SSF52029">
    <property type="entry name" value="GroEL apical domain-like"/>
    <property type="match status" value="1"/>
</dbReference>
<dbReference type="InterPro" id="IPR001844">
    <property type="entry name" value="Cpn60/GroEL"/>
</dbReference>
<evidence type="ECO:0000313" key="6">
    <source>
        <dbReference type="EMBL" id="PXY28011.1"/>
    </source>
</evidence>
<comment type="subunit">
    <text evidence="4">Forms a cylinder of 14 subunits composed of two heptameric rings stacked back-to-back. Interacts with the co-chaperonin GroES.</text>
</comment>
<comment type="function">
    <text evidence="4">Together with its co-chaperonin GroES, plays an essential role in assisting protein folding. The GroEL-GroES system forms a nano-cage that allows encapsulation of the non-native substrate proteins and provides a physical environment optimized to promote and accelerate protein folding.</text>
</comment>
<dbReference type="PRINTS" id="PR00298">
    <property type="entry name" value="CHAPERONIN60"/>
</dbReference>
<proteinExistence type="inferred from homology"/>
<keyword evidence="2" id="KW-0143">Chaperone</keyword>
<dbReference type="GO" id="GO:0009408">
    <property type="term" value="P:response to heat"/>
    <property type="evidence" value="ECO:0007669"/>
    <property type="project" value="UniProtKB-ARBA"/>
</dbReference>
<dbReference type="CDD" id="cd03344">
    <property type="entry name" value="GroEL"/>
    <property type="match status" value="1"/>
</dbReference>
<dbReference type="RefSeq" id="WP_112282022.1">
    <property type="nucleotide sequence ID" value="NZ_MASW01000002.1"/>
</dbReference>
<reference evidence="6 7" key="1">
    <citation type="submission" date="2016-07" db="EMBL/GenBank/DDBJ databases">
        <title>Draft genome sequence of Prauserella muralis DSM 45305, isolated from a mould-covered wall in an indoor environment.</title>
        <authorList>
            <person name="Ruckert C."/>
            <person name="Albersmeier A."/>
            <person name="Jiang C.-L."/>
            <person name="Jiang Y."/>
            <person name="Kalinowski J."/>
            <person name="Schneider O."/>
            <person name="Winkler A."/>
            <person name="Zotchev S.B."/>
        </authorList>
    </citation>
    <scope>NUCLEOTIDE SEQUENCE [LARGE SCALE GENOMIC DNA]</scope>
    <source>
        <strain evidence="6 7">DSM 45305</strain>
    </source>
</reference>
<comment type="caution">
    <text evidence="6">The sequence shown here is derived from an EMBL/GenBank/DDBJ whole genome shotgun (WGS) entry which is preliminary data.</text>
</comment>
<evidence type="ECO:0000256" key="2">
    <source>
        <dbReference type="ARBA" id="ARBA00023186"/>
    </source>
</evidence>
<evidence type="ECO:0000256" key="3">
    <source>
        <dbReference type="RuleBase" id="RU000418"/>
    </source>
</evidence>
<accession>A0A2V4B158</accession>
<dbReference type="Gene3D" id="3.50.7.10">
    <property type="entry name" value="GroEL"/>
    <property type="match status" value="1"/>
</dbReference>
<dbReference type="InterPro" id="IPR027409">
    <property type="entry name" value="GroEL-like_apical_dom_sf"/>
</dbReference>
<dbReference type="GO" id="GO:0042026">
    <property type="term" value="P:protein refolding"/>
    <property type="evidence" value="ECO:0007669"/>
    <property type="project" value="InterPro"/>
</dbReference>
<comment type="similarity">
    <text evidence="1 3">Belongs to the chaperonin (HSP60) family.</text>
</comment>